<dbReference type="WBParaSite" id="PSAMB.scaffold221size64352.g3408.t2">
    <property type="protein sequence ID" value="PSAMB.scaffold221size64352.g3408.t2"/>
    <property type="gene ID" value="PSAMB.scaffold221size64352.g3408"/>
</dbReference>
<keyword evidence="2" id="KW-0472">Membrane</keyword>
<feature type="region of interest" description="Disordered" evidence="1">
    <location>
        <begin position="151"/>
        <end position="176"/>
    </location>
</feature>
<evidence type="ECO:0000256" key="2">
    <source>
        <dbReference type="SAM" id="Phobius"/>
    </source>
</evidence>
<keyword evidence="2" id="KW-0812">Transmembrane</keyword>
<feature type="signal peptide" evidence="3">
    <location>
        <begin position="1"/>
        <end position="24"/>
    </location>
</feature>
<proteinExistence type="predicted"/>
<accession>A0A914VPA3</accession>
<keyword evidence="3" id="KW-0732">Signal</keyword>
<protein>
    <submittedName>
        <fullName evidence="5">Uncharacterized protein</fullName>
    </submittedName>
</protein>
<dbReference type="Proteomes" id="UP000887566">
    <property type="component" value="Unplaced"/>
</dbReference>
<feature type="transmembrane region" description="Helical" evidence="2">
    <location>
        <begin position="266"/>
        <end position="286"/>
    </location>
</feature>
<dbReference type="AlphaFoldDB" id="A0A914VPA3"/>
<keyword evidence="4" id="KW-1185">Reference proteome</keyword>
<organism evidence="4 5">
    <name type="scientific">Plectus sambesii</name>
    <dbReference type="NCBI Taxonomy" id="2011161"/>
    <lineage>
        <taxon>Eukaryota</taxon>
        <taxon>Metazoa</taxon>
        <taxon>Ecdysozoa</taxon>
        <taxon>Nematoda</taxon>
        <taxon>Chromadorea</taxon>
        <taxon>Plectida</taxon>
        <taxon>Plectina</taxon>
        <taxon>Plectoidea</taxon>
        <taxon>Plectidae</taxon>
        <taxon>Plectus</taxon>
    </lineage>
</organism>
<evidence type="ECO:0000256" key="3">
    <source>
        <dbReference type="SAM" id="SignalP"/>
    </source>
</evidence>
<feature type="region of interest" description="Disordered" evidence="1">
    <location>
        <begin position="231"/>
        <end position="252"/>
    </location>
</feature>
<sequence>MGYSRLIVCILIWTVSFHNQQAHALRCYTCYAEGCRNPSQLECPPFTDNNCFVLARSENDNTPDRMGCARNCNAVTGFGNSNLCSLCATDGCNRDLQGGRGFGGGSSGVGIGSGASSNNGGWNGNNNDGFNGGGIGNGAGVNSGDPYYGNNGNSGYPGNNNPYSGGQNNNGGIGNGAGVNSGDPYYGSNGNNGNNGYQGNNGIGSGAGVNWNDPNRGGIGSGANSGNFDDYGNRLSIGSEAETSNPNYHSRDSDNKDYMENFNGGASLNVCFTMIVALLVVAIINVRNP</sequence>
<evidence type="ECO:0000313" key="4">
    <source>
        <dbReference type="Proteomes" id="UP000887566"/>
    </source>
</evidence>
<reference evidence="5" key="1">
    <citation type="submission" date="2022-11" db="UniProtKB">
        <authorList>
            <consortium name="WormBaseParasite"/>
        </authorList>
    </citation>
    <scope>IDENTIFICATION</scope>
</reference>
<name>A0A914VPA3_9BILA</name>
<evidence type="ECO:0000313" key="5">
    <source>
        <dbReference type="WBParaSite" id="PSAMB.scaffold221size64352.g3408.t2"/>
    </source>
</evidence>
<keyword evidence="2" id="KW-1133">Transmembrane helix</keyword>
<feature type="chain" id="PRO_5036835014" evidence="3">
    <location>
        <begin position="25"/>
        <end position="289"/>
    </location>
</feature>
<evidence type="ECO:0000256" key="1">
    <source>
        <dbReference type="SAM" id="MobiDB-lite"/>
    </source>
</evidence>
<feature type="compositionally biased region" description="Low complexity" evidence="1">
    <location>
        <begin position="151"/>
        <end position="167"/>
    </location>
</feature>